<dbReference type="AlphaFoldDB" id="A0A9D1SEP8"/>
<keyword evidence="1" id="KW-0732">Signal</keyword>
<comment type="caution">
    <text evidence="2">The sequence shown here is derived from an EMBL/GenBank/DDBJ whole genome shotgun (WGS) entry which is preliminary data.</text>
</comment>
<reference evidence="2" key="2">
    <citation type="journal article" date="2021" name="PeerJ">
        <title>Extensive microbial diversity within the chicken gut microbiome revealed by metagenomics and culture.</title>
        <authorList>
            <person name="Gilroy R."/>
            <person name="Ravi A."/>
            <person name="Getino M."/>
            <person name="Pursley I."/>
            <person name="Horton D.L."/>
            <person name="Alikhan N.F."/>
            <person name="Baker D."/>
            <person name="Gharbi K."/>
            <person name="Hall N."/>
            <person name="Watson M."/>
            <person name="Adriaenssens E.M."/>
            <person name="Foster-Nyarko E."/>
            <person name="Jarju S."/>
            <person name="Secka A."/>
            <person name="Antonio M."/>
            <person name="Oren A."/>
            <person name="Chaudhuri R.R."/>
            <person name="La Ragione R."/>
            <person name="Hildebrand F."/>
            <person name="Pallen M.J."/>
        </authorList>
    </citation>
    <scope>NUCLEOTIDE SEQUENCE</scope>
    <source>
        <strain evidence="2">USAMLcec3-3695</strain>
    </source>
</reference>
<protein>
    <submittedName>
        <fullName evidence="2">Uncharacterized protein</fullName>
    </submittedName>
</protein>
<accession>A0A9D1SEP8</accession>
<organism evidence="2 3">
    <name type="scientific">Candidatus Ornithomonoglobus merdipullorum</name>
    <dbReference type="NCBI Taxonomy" id="2840895"/>
    <lineage>
        <taxon>Bacteria</taxon>
        <taxon>Bacillati</taxon>
        <taxon>Bacillota</taxon>
        <taxon>Clostridia</taxon>
        <taxon>Candidatus Ornithomonoglobus</taxon>
    </lineage>
</organism>
<evidence type="ECO:0000313" key="2">
    <source>
        <dbReference type="EMBL" id="HIU56917.1"/>
    </source>
</evidence>
<gene>
    <name evidence="2" type="ORF">IAA61_03765</name>
</gene>
<feature type="signal peptide" evidence="1">
    <location>
        <begin position="1"/>
        <end position="29"/>
    </location>
</feature>
<evidence type="ECO:0000313" key="3">
    <source>
        <dbReference type="Proteomes" id="UP000824109"/>
    </source>
</evidence>
<dbReference type="Proteomes" id="UP000824109">
    <property type="component" value="Unassembled WGS sequence"/>
</dbReference>
<dbReference type="EMBL" id="DVNB01000040">
    <property type="protein sequence ID" value="HIU56917.1"/>
    <property type="molecule type" value="Genomic_DNA"/>
</dbReference>
<name>A0A9D1SEP8_9FIRM</name>
<evidence type="ECO:0000256" key="1">
    <source>
        <dbReference type="SAM" id="SignalP"/>
    </source>
</evidence>
<feature type="chain" id="PRO_5038745198" evidence="1">
    <location>
        <begin position="30"/>
        <end position="258"/>
    </location>
</feature>
<proteinExistence type="predicted"/>
<sequence length="258" mass="28131">MNKKFVSLFAAAVLSIQAAAMPIIANAEASVTYITDSDFTDCAVGGNTGQGIYGLNIIQDGAPWLTKGSASEHYETYMHDDERDVNYCNMYSNSDKSGTDDGAGSMYMYQRDTTTTFSQTYGYCQFDIRMNSGKFALMIGSFTDPTSSTDYLANTITFGDGAITATDGARTSTVASIKEGEWYTVKVMVNNVLQSVSISVTDMDGTVIGTLTDAAYQQADCDKVRIWCFGYLRGNKYDYDLTNVTIHNSTDAENPFSI</sequence>
<reference evidence="2" key="1">
    <citation type="submission" date="2020-10" db="EMBL/GenBank/DDBJ databases">
        <authorList>
            <person name="Gilroy R."/>
        </authorList>
    </citation>
    <scope>NUCLEOTIDE SEQUENCE</scope>
    <source>
        <strain evidence="2">USAMLcec3-3695</strain>
    </source>
</reference>